<dbReference type="EMBL" id="QOQW01000020">
    <property type="protein sequence ID" value="RCK78634.1"/>
    <property type="molecule type" value="Genomic_DNA"/>
</dbReference>
<name>A0A367ZKJ8_9BACT</name>
<dbReference type="AlphaFoldDB" id="A0A367ZKJ8"/>
<comment type="caution">
    <text evidence="1">The sequence shown here is derived from an EMBL/GenBank/DDBJ whole genome shotgun (WGS) entry which is preliminary data.</text>
</comment>
<organism evidence="1 2">
    <name type="scientific">Candidatus Ozemobacter sibiricus</name>
    <dbReference type="NCBI Taxonomy" id="2268124"/>
    <lineage>
        <taxon>Bacteria</taxon>
        <taxon>Candidatus Ozemobacteria</taxon>
        <taxon>Candidatus Ozemobacterales</taxon>
        <taxon>Candidatus Ozemobacteraceae</taxon>
        <taxon>Candidatus Ozemobacter</taxon>
    </lineage>
</organism>
<evidence type="ECO:0000313" key="1">
    <source>
        <dbReference type="EMBL" id="RCK78634.1"/>
    </source>
</evidence>
<evidence type="ECO:0000313" key="2">
    <source>
        <dbReference type="Proteomes" id="UP000252355"/>
    </source>
</evidence>
<dbReference type="InterPro" id="IPR025427">
    <property type="entry name" value="DUF4160"/>
</dbReference>
<sequence>MHVHVTCERGEAKFWLEPLIALAMFKNLDTRALKEIQRLVEEHRAEIVQAWNTHFGQG</sequence>
<accession>A0A367ZKJ8</accession>
<dbReference type="Pfam" id="PF13711">
    <property type="entry name" value="DUF4160"/>
    <property type="match status" value="1"/>
</dbReference>
<reference evidence="1 2" key="1">
    <citation type="submission" date="2018-05" db="EMBL/GenBank/DDBJ databases">
        <title>A metagenomic window into the 2 km-deep terrestrial subsurface aquifer revealed taxonomically and functionally diverse microbial community comprising novel uncultured bacterial lineages.</title>
        <authorList>
            <person name="Kadnikov V.V."/>
            <person name="Mardanov A.V."/>
            <person name="Beletsky A.V."/>
            <person name="Banks D."/>
            <person name="Pimenov N.V."/>
            <person name="Frank Y.A."/>
            <person name="Karnachuk O.V."/>
            <person name="Ravin N.V."/>
        </authorList>
    </citation>
    <scope>NUCLEOTIDE SEQUENCE [LARGE SCALE GENOMIC DNA]</scope>
    <source>
        <strain evidence="1">BY5</strain>
    </source>
</reference>
<gene>
    <name evidence="1" type="ORF">OZSIB_1161</name>
</gene>
<evidence type="ECO:0008006" key="3">
    <source>
        <dbReference type="Google" id="ProtNLM"/>
    </source>
</evidence>
<proteinExistence type="predicted"/>
<protein>
    <recommendedName>
        <fullName evidence="3">DUF4160 domain-containing protein</fullName>
    </recommendedName>
</protein>
<dbReference type="Proteomes" id="UP000252355">
    <property type="component" value="Unassembled WGS sequence"/>
</dbReference>